<comment type="similarity">
    <text evidence="4 5">Belongs to the RlpA family.</text>
</comment>
<evidence type="ECO:0000259" key="6">
    <source>
        <dbReference type="PROSITE" id="PS51724"/>
    </source>
</evidence>
<dbReference type="CDD" id="cd22268">
    <property type="entry name" value="DPBB_RlpA-like"/>
    <property type="match status" value="1"/>
</dbReference>
<dbReference type="InterPro" id="IPR007730">
    <property type="entry name" value="SPOR-like_dom"/>
</dbReference>
<gene>
    <name evidence="4" type="primary">rlpA</name>
    <name evidence="7" type="ORF">CP965_01380</name>
</gene>
<feature type="domain" description="SPOR" evidence="6">
    <location>
        <begin position="189"/>
        <end position="263"/>
    </location>
</feature>
<dbReference type="SUPFAM" id="SSF50685">
    <property type="entry name" value="Barwin-like endoglucanases"/>
    <property type="match status" value="1"/>
</dbReference>
<dbReference type="Proteomes" id="UP000289718">
    <property type="component" value="Unassembled WGS sequence"/>
</dbReference>
<dbReference type="GO" id="GO:0071555">
    <property type="term" value="P:cell wall organization"/>
    <property type="evidence" value="ECO:0007669"/>
    <property type="project" value="UniProtKB-KW"/>
</dbReference>
<name>A0A4Q1AWX8_9BACT</name>
<dbReference type="SUPFAM" id="SSF110997">
    <property type="entry name" value="Sporulation related repeat"/>
    <property type="match status" value="1"/>
</dbReference>
<evidence type="ECO:0000256" key="5">
    <source>
        <dbReference type="RuleBase" id="RU003495"/>
    </source>
</evidence>
<dbReference type="NCBIfam" id="TIGR00413">
    <property type="entry name" value="rlpA"/>
    <property type="match status" value="1"/>
</dbReference>
<dbReference type="InterPro" id="IPR036908">
    <property type="entry name" value="RlpA-like_sf"/>
</dbReference>
<evidence type="ECO:0000313" key="8">
    <source>
        <dbReference type="Proteomes" id="UP000289718"/>
    </source>
</evidence>
<keyword evidence="8" id="KW-1185">Reference proteome</keyword>
<accession>A0A4Q1AWX8</accession>
<dbReference type="OrthoDB" id="9779128at2"/>
<keyword evidence="3 4" id="KW-0961">Cell wall biogenesis/degradation</keyword>
<dbReference type="EMBL" id="NXIE01000001">
    <property type="protein sequence ID" value="RXK14664.1"/>
    <property type="molecule type" value="Genomic_DNA"/>
</dbReference>
<dbReference type="GO" id="GO:0042834">
    <property type="term" value="F:peptidoglycan binding"/>
    <property type="evidence" value="ECO:0007669"/>
    <property type="project" value="InterPro"/>
</dbReference>
<dbReference type="PANTHER" id="PTHR34183:SF1">
    <property type="entry name" value="ENDOLYTIC PEPTIDOGLYCAN TRANSGLYCOSYLASE RLPA"/>
    <property type="match status" value="1"/>
</dbReference>
<dbReference type="PANTHER" id="PTHR34183">
    <property type="entry name" value="ENDOLYTIC PEPTIDOGLYCAN TRANSGLYCOSYLASE RLPA"/>
    <property type="match status" value="1"/>
</dbReference>
<comment type="function">
    <text evidence="4">Lytic transglycosylase with a strong preference for naked glycan strands that lack stem peptides.</text>
</comment>
<evidence type="ECO:0000313" key="7">
    <source>
        <dbReference type="EMBL" id="RXK14664.1"/>
    </source>
</evidence>
<keyword evidence="1" id="KW-0732">Signal</keyword>
<dbReference type="PROSITE" id="PS51724">
    <property type="entry name" value="SPOR"/>
    <property type="match status" value="1"/>
</dbReference>
<dbReference type="GO" id="GO:0000270">
    <property type="term" value="P:peptidoglycan metabolic process"/>
    <property type="evidence" value="ECO:0007669"/>
    <property type="project" value="UniProtKB-UniRule"/>
</dbReference>
<protein>
    <recommendedName>
        <fullName evidence="4">Probable endolytic peptidoglycan transglycosylase RlpA</fullName>
        <ecNumber evidence="4">4.2.2.-</ecNumber>
    </recommendedName>
</protein>
<dbReference type="GO" id="GO:0008932">
    <property type="term" value="F:lytic endotransglycosylase activity"/>
    <property type="evidence" value="ECO:0007669"/>
    <property type="project" value="UniProtKB-UniRule"/>
</dbReference>
<evidence type="ECO:0000256" key="3">
    <source>
        <dbReference type="ARBA" id="ARBA00023316"/>
    </source>
</evidence>
<organism evidence="7 8">
    <name type="scientific">Halarcobacter mediterraneus</name>
    <dbReference type="NCBI Taxonomy" id="2023153"/>
    <lineage>
        <taxon>Bacteria</taxon>
        <taxon>Pseudomonadati</taxon>
        <taxon>Campylobacterota</taxon>
        <taxon>Epsilonproteobacteria</taxon>
        <taxon>Campylobacterales</taxon>
        <taxon>Arcobacteraceae</taxon>
        <taxon>Halarcobacter</taxon>
    </lineage>
</organism>
<dbReference type="InterPro" id="IPR034718">
    <property type="entry name" value="RlpA"/>
</dbReference>
<evidence type="ECO:0000256" key="4">
    <source>
        <dbReference type="HAMAP-Rule" id="MF_02071"/>
    </source>
</evidence>
<dbReference type="InterPro" id="IPR009009">
    <property type="entry name" value="RlpA-like_DPBB"/>
</dbReference>
<dbReference type="Pfam" id="PF05036">
    <property type="entry name" value="SPOR"/>
    <property type="match status" value="1"/>
</dbReference>
<reference evidence="7 8" key="1">
    <citation type="submission" date="2017-09" db="EMBL/GenBank/DDBJ databases">
        <title>Genomics of the genus Arcobacter.</title>
        <authorList>
            <person name="Perez-Cataluna A."/>
            <person name="Figueras M.J."/>
            <person name="Salas-Masso N."/>
        </authorList>
    </citation>
    <scope>NUCLEOTIDE SEQUENCE [LARGE SCALE GENOMIC DNA]</scope>
    <source>
        <strain evidence="7 8">F156-34</strain>
    </source>
</reference>
<dbReference type="InterPro" id="IPR012997">
    <property type="entry name" value="RplA"/>
</dbReference>
<evidence type="ECO:0000256" key="2">
    <source>
        <dbReference type="ARBA" id="ARBA00023239"/>
    </source>
</evidence>
<dbReference type="Pfam" id="PF03330">
    <property type="entry name" value="DPBB_1"/>
    <property type="match status" value="1"/>
</dbReference>
<dbReference type="AlphaFoldDB" id="A0A4Q1AWX8"/>
<keyword evidence="2 4" id="KW-0456">Lyase</keyword>
<evidence type="ECO:0000256" key="1">
    <source>
        <dbReference type="ARBA" id="ARBA00022729"/>
    </source>
</evidence>
<sequence length="263" mass="29239">MTIFSTLCTTFIFTGCSTKTTSGYYIPFVSKESSSSTNRNLNPLGEQEIRNSKAMHRATMRPYKVHGKWYYPTLAKVGDSQKGIASWYGPNFHAKKTSNGEVYDMHAMTAAHKTLPMNTMVKVDNLENGKSTIVRINDRGPFITGRIIDLSNKAAHAINMVGKGTVSVKITVLGFNAKIAKTKEEKQQTASVGRYYVQVGAFSKLEGAKITKRKFELILEDRYSVIIKSTDLNRVWISGFRSEEEAQDFKEANGLSGALIIAK</sequence>
<dbReference type="Gene3D" id="2.40.40.10">
    <property type="entry name" value="RlpA-like domain"/>
    <property type="match status" value="1"/>
</dbReference>
<dbReference type="HAMAP" id="MF_02071">
    <property type="entry name" value="RlpA"/>
    <property type="match status" value="1"/>
</dbReference>
<comment type="caution">
    <text evidence="7">The sequence shown here is derived from an EMBL/GenBank/DDBJ whole genome shotgun (WGS) entry which is preliminary data.</text>
</comment>
<keyword evidence="7" id="KW-0449">Lipoprotein</keyword>
<dbReference type="InterPro" id="IPR036680">
    <property type="entry name" value="SPOR-like_sf"/>
</dbReference>
<dbReference type="EC" id="4.2.2.-" evidence="4"/>
<dbReference type="Gene3D" id="3.30.70.1070">
    <property type="entry name" value="Sporulation related repeat"/>
    <property type="match status" value="1"/>
</dbReference>
<proteinExistence type="inferred from homology"/>